<dbReference type="InterPro" id="IPR013749">
    <property type="entry name" value="PM/HMP-P_kinase-1"/>
</dbReference>
<dbReference type="Pfam" id="PF08543">
    <property type="entry name" value="Phos_pyr_kin"/>
    <property type="match status" value="1"/>
</dbReference>
<evidence type="ECO:0000256" key="5">
    <source>
        <dbReference type="ARBA" id="ARBA00012104"/>
    </source>
</evidence>
<evidence type="ECO:0000313" key="17">
    <source>
        <dbReference type="Proteomes" id="UP000594454"/>
    </source>
</evidence>
<dbReference type="GO" id="GO:0005829">
    <property type="term" value="C:cytosol"/>
    <property type="evidence" value="ECO:0007669"/>
    <property type="project" value="TreeGrafter"/>
</dbReference>
<evidence type="ECO:0000256" key="13">
    <source>
        <dbReference type="ARBA" id="ARBA00047377"/>
    </source>
</evidence>
<dbReference type="UniPathway" id="UPA01068">
    <property type="reaction ID" value="UER00298"/>
</dbReference>
<name>A0A7R8UJU3_HERIL</name>
<evidence type="ECO:0000313" key="16">
    <source>
        <dbReference type="EMBL" id="CAD7082181.1"/>
    </source>
</evidence>
<keyword evidence="17" id="KW-1185">Reference proteome</keyword>
<evidence type="ECO:0000256" key="4">
    <source>
        <dbReference type="ARBA" id="ARBA00008805"/>
    </source>
</evidence>
<dbReference type="NCBIfam" id="TIGR00687">
    <property type="entry name" value="pyridox_kin"/>
    <property type="match status" value="1"/>
</dbReference>
<dbReference type="CDD" id="cd01173">
    <property type="entry name" value="pyridoxal_pyridoxamine_kinase"/>
    <property type="match status" value="1"/>
</dbReference>
<comment type="catalytic activity">
    <reaction evidence="12">
        <text>pyridoxamine + ATP = pyridoxamine 5'-phosphate + ADP + H(+)</text>
        <dbReference type="Rhea" id="RHEA:25104"/>
        <dbReference type="ChEBI" id="CHEBI:15378"/>
        <dbReference type="ChEBI" id="CHEBI:30616"/>
        <dbReference type="ChEBI" id="CHEBI:57761"/>
        <dbReference type="ChEBI" id="CHEBI:58451"/>
        <dbReference type="ChEBI" id="CHEBI:456216"/>
        <dbReference type="EC" id="2.7.1.35"/>
    </reaction>
    <physiologicalReaction direction="left-to-right" evidence="12">
        <dbReference type="Rhea" id="RHEA:25105"/>
    </physiologicalReaction>
</comment>
<dbReference type="GO" id="GO:0009443">
    <property type="term" value="P:pyridoxal 5'-phosphate salvage"/>
    <property type="evidence" value="ECO:0007669"/>
    <property type="project" value="InterPro"/>
</dbReference>
<evidence type="ECO:0000256" key="8">
    <source>
        <dbReference type="ARBA" id="ARBA00022741"/>
    </source>
</evidence>
<dbReference type="GO" id="GO:0005524">
    <property type="term" value="F:ATP binding"/>
    <property type="evidence" value="ECO:0007669"/>
    <property type="project" value="UniProtKB-KW"/>
</dbReference>
<dbReference type="EMBL" id="LR899010">
    <property type="protein sequence ID" value="CAD7082181.1"/>
    <property type="molecule type" value="Genomic_DNA"/>
</dbReference>
<evidence type="ECO:0000256" key="11">
    <source>
        <dbReference type="ARBA" id="ARBA00032808"/>
    </source>
</evidence>
<evidence type="ECO:0000256" key="9">
    <source>
        <dbReference type="ARBA" id="ARBA00022777"/>
    </source>
</evidence>
<dbReference type="Proteomes" id="UP000594454">
    <property type="component" value="Chromosome 2"/>
</dbReference>
<keyword evidence="8" id="KW-0547">Nucleotide-binding</keyword>
<reference evidence="16 17" key="1">
    <citation type="submission" date="2020-11" db="EMBL/GenBank/DDBJ databases">
        <authorList>
            <person name="Wallbank WR R."/>
            <person name="Pardo Diaz C."/>
            <person name="Kozak K."/>
            <person name="Martin S."/>
            <person name="Jiggins C."/>
            <person name="Moest M."/>
            <person name="Warren A I."/>
            <person name="Generalovic N T."/>
            <person name="Byers J.R.P. K."/>
            <person name="Montejo-Kovacevich G."/>
            <person name="Yen C E."/>
        </authorList>
    </citation>
    <scope>NUCLEOTIDE SEQUENCE [LARGE SCALE GENOMIC DNA]</scope>
</reference>
<evidence type="ECO:0000256" key="6">
    <source>
        <dbReference type="ARBA" id="ARBA00018134"/>
    </source>
</evidence>
<evidence type="ECO:0000256" key="12">
    <source>
        <dbReference type="ARBA" id="ARBA00047310"/>
    </source>
</evidence>
<dbReference type="EC" id="2.7.1.35" evidence="5"/>
<evidence type="ECO:0000256" key="7">
    <source>
        <dbReference type="ARBA" id="ARBA00022679"/>
    </source>
</evidence>
<evidence type="ECO:0000256" key="14">
    <source>
        <dbReference type="ARBA" id="ARBA00048524"/>
    </source>
</evidence>
<organism evidence="16 17">
    <name type="scientific">Hermetia illucens</name>
    <name type="common">Black soldier fly</name>
    <dbReference type="NCBI Taxonomy" id="343691"/>
    <lineage>
        <taxon>Eukaryota</taxon>
        <taxon>Metazoa</taxon>
        <taxon>Ecdysozoa</taxon>
        <taxon>Arthropoda</taxon>
        <taxon>Hexapoda</taxon>
        <taxon>Insecta</taxon>
        <taxon>Pterygota</taxon>
        <taxon>Neoptera</taxon>
        <taxon>Endopterygota</taxon>
        <taxon>Diptera</taxon>
        <taxon>Brachycera</taxon>
        <taxon>Stratiomyomorpha</taxon>
        <taxon>Stratiomyidae</taxon>
        <taxon>Hermetiinae</taxon>
        <taxon>Hermetia</taxon>
    </lineage>
</organism>
<comment type="similarity">
    <text evidence="4">Belongs to the pyridoxine kinase family.</text>
</comment>
<protein>
    <recommendedName>
        <fullName evidence="6">Pyridoxal kinase</fullName>
        <ecNumber evidence="5">2.7.1.35</ecNumber>
    </recommendedName>
    <alternativeName>
        <fullName evidence="11">Pyridoxine kinase</fullName>
    </alternativeName>
</protein>
<evidence type="ECO:0000256" key="10">
    <source>
        <dbReference type="ARBA" id="ARBA00022840"/>
    </source>
</evidence>
<dbReference type="AlphaFoldDB" id="A0A7R8UJU3"/>
<dbReference type="FunCoup" id="A0A7R8UJU3">
    <property type="interactions" value="1097"/>
</dbReference>
<keyword evidence="7" id="KW-0808">Transferase</keyword>
<gene>
    <name evidence="16" type="ORF">HERILL_LOCUS5234</name>
</gene>
<dbReference type="Gene3D" id="3.40.1190.20">
    <property type="match status" value="1"/>
</dbReference>
<comment type="catalytic activity">
    <reaction evidence="13">
        <text>pyridoxal + ATP = pyridoxal 5'-phosphate + ADP + H(+)</text>
        <dbReference type="Rhea" id="RHEA:10224"/>
        <dbReference type="ChEBI" id="CHEBI:15378"/>
        <dbReference type="ChEBI" id="CHEBI:17310"/>
        <dbReference type="ChEBI" id="CHEBI:30616"/>
        <dbReference type="ChEBI" id="CHEBI:456216"/>
        <dbReference type="ChEBI" id="CHEBI:597326"/>
        <dbReference type="EC" id="2.7.1.35"/>
    </reaction>
    <physiologicalReaction direction="left-to-right" evidence="13">
        <dbReference type="Rhea" id="RHEA:10225"/>
    </physiologicalReaction>
</comment>
<comment type="pathway">
    <text evidence="2">Cofactor metabolism; pyridoxal 5'-phosphate salvage; pyridoxine 5'-phosphate from pyridoxine: step 1/1.</text>
</comment>
<evidence type="ECO:0000259" key="15">
    <source>
        <dbReference type="Pfam" id="PF08543"/>
    </source>
</evidence>
<evidence type="ECO:0000256" key="3">
    <source>
        <dbReference type="ARBA" id="ARBA00005210"/>
    </source>
</evidence>
<sequence>MLLKLIERAICIMSGDCAVSSRKVLSIQSHVVHGYVGNKSATFPLQVLGFEADAVNSVQFSNHTGYKCVKGQVLQEKELSDLIEGLKANDILQHYTHLLTGYIGSATFLTEIVKTVEKLRQANSQLVYVCDPVLGDGGKLYVPENLVPIYREQIIPLANVVTPNQFEVELLTQTKITNEQDVWSAMEWFHSRNVNIVVVSSTDFGSSDILRAYLSVKEGGKYAMDIPRQGDGTDFTGTGDLFASLLLAHISLQKDPVKAFEYTVSTLQHTIKATLDALPKDVKDGKRKMNVFEKELKLVQCKRFIENPTTTIKAHCISK</sequence>
<evidence type="ECO:0000256" key="1">
    <source>
        <dbReference type="ARBA" id="ARBA00004750"/>
    </source>
</evidence>
<dbReference type="OrthoDB" id="3689at2759"/>
<dbReference type="InterPro" id="IPR004625">
    <property type="entry name" value="PyrdxlKinase"/>
</dbReference>
<keyword evidence="9" id="KW-0418">Kinase</keyword>
<comment type="pathway">
    <text evidence="3">Cofactor metabolism; pyridoxal 5'-phosphate salvage; pyridoxal 5'-phosphate from pyridoxal: step 1/1.</text>
</comment>
<dbReference type="PANTHER" id="PTHR10534">
    <property type="entry name" value="PYRIDOXAL KINASE"/>
    <property type="match status" value="1"/>
</dbReference>
<evidence type="ECO:0000256" key="2">
    <source>
        <dbReference type="ARBA" id="ARBA00004835"/>
    </source>
</evidence>
<accession>A0A7R8UJU3</accession>
<proteinExistence type="inferred from homology"/>
<dbReference type="GO" id="GO:0008478">
    <property type="term" value="F:pyridoxal kinase activity"/>
    <property type="evidence" value="ECO:0007669"/>
    <property type="project" value="UniProtKB-EC"/>
</dbReference>
<comment type="pathway">
    <text evidence="1">Cofactor metabolism; pyridoxal 5'-phosphate salvage; pyridoxamine 5'-phosphate from pyridoxamine: step 1/1.</text>
</comment>
<comment type="catalytic activity">
    <reaction evidence="14">
        <text>pyridoxine + ATP = pyridoxine 5'-phosphate + ADP + H(+)</text>
        <dbReference type="Rhea" id="RHEA:25108"/>
        <dbReference type="ChEBI" id="CHEBI:15378"/>
        <dbReference type="ChEBI" id="CHEBI:16709"/>
        <dbReference type="ChEBI" id="CHEBI:30616"/>
        <dbReference type="ChEBI" id="CHEBI:58589"/>
        <dbReference type="ChEBI" id="CHEBI:456216"/>
        <dbReference type="EC" id="2.7.1.35"/>
    </reaction>
    <physiologicalReaction direction="left-to-right" evidence="14">
        <dbReference type="Rhea" id="RHEA:25109"/>
    </physiologicalReaction>
</comment>
<dbReference type="PANTHER" id="PTHR10534:SF2">
    <property type="entry name" value="PYRIDOXAL KINASE"/>
    <property type="match status" value="1"/>
</dbReference>
<dbReference type="InParanoid" id="A0A7R8UJU3"/>
<feature type="domain" description="Pyridoxamine kinase/Phosphomethylpyrimidine kinase" evidence="15">
    <location>
        <begin position="110"/>
        <end position="276"/>
    </location>
</feature>
<keyword evidence="10" id="KW-0067">ATP-binding</keyword>
<dbReference type="SUPFAM" id="SSF53613">
    <property type="entry name" value="Ribokinase-like"/>
    <property type="match status" value="1"/>
</dbReference>
<dbReference type="InterPro" id="IPR029056">
    <property type="entry name" value="Ribokinase-like"/>
</dbReference>